<evidence type="ECO:0000313" key="2">
    <source>
        <dbReference type="EMBL" id="SUN61452.1"/>
    </source>
</evidence>
<proteinExistence type="predicted"/>
<feature type="compositionally biased region" description="Polar residues" evidence="1">
    <location>
        <begin position="113"/>
        <end position="124"/>
    </location>
</feature>
<feature type="region of interest" description="Disordered" evidence="1">
    <location>
        <begin position="37"/>
        <end position="133"/>
    </location>
</feature>
<gene>
    <name evidence="2" type="ORF">NCTC12224_01474</name>
</gene>
<name>A0A380K8P7_9STRE</name>
<dbReference type="AlphaFoldDB" id="A0A380K8P7"/>
<feature type="compositionally biased region" description="Low complexity" evidence="1">
    <location>
        <begin position="46"/>
        <end position="112"/>
    </location>
</feature>
<dbReference type="Gene3D" id="2.30.30.40">
    <property type="entry name" value="SH3 Domains"/>
    <property type="match status" value="1"/>
</dbReference>
<accession>A0A380K8P7</accession>
<evidence type="ECO:0000256" key="1">
    <source>
        <dbReference type="SAM" id="MobiDB-lite"/>
    </source>
</evidence>
<sequence>MKKTIKIVTGLIVAVLILLLAFVLLKGCGSSKVDKSGFYSKDTKTSKTSSSSSKSSTKSSSKKSSSTSSSTQVDSSTEAASSEASVASSATPTAPTQAQAQTPAQPTPSQESNDSQGNSTTPSNQGGGWEATSGTLTLAQDTPVYTEPNKDSGVAYVQPQGDVQWDKYISANGDYWYSFVQKNRDQEVRFYIAYSDVGH</sequence>
<reference evidence="2 3" key="1">
    <citation type="submission" date="2018-06" db="EMBL/GenBank/DDBJ databases">
        <authorList>
            <consortium name="Pathogen Informatics"/>
            <person name="Doyle S."/>
        </authorList>
    </citation>
    <scope>NUCLEOTIDE SEQUENCE [LARGE SCALE GENOMIC DNA]</scope>
    <source>
        <strain evidence="2 3">NCTC12224</strain>
    </source>
</reference>
<dbReference type="Proteomes" id="UP000254924">
    <property type="component" value="Unassembled WGS sequence"/>
</dbReference>
<organism evidence="2 3">
    <name type="scientific">Streptococcus hyointestinalis</name>
    <dbReference type="NCBI Taxonomy" id="1337"/>
    <lineage>
        <taxon>Bacteria</taxon>
        <taxon>Bacillati</taxon>
        <taxon>Bacillota</taxon>
        <taxon>Bacilli</taxon>
        <taxon>Lactobacillales</taxon>
        <taxon>Streptococcaceae</taxon>
        <taxon>Streptococcus</taxon>
    </lineage>
</organism>
<evidence type="ECO:0000313" key="3">
    <source>
        <dbReference type="Proteomes" id="UP000254924"/>
    </source>
</evidence>
<protein>
    <submittedName>
        <fullName evidence="2">Uncharacterized protein conserved in bacteria</fullName>
    </submittedName>
</protein>
<dbReference type="OrthoDB" id="2237377at2"/>
<dbReference type="EMBL" id="UHFN01000007">
    <property type="protein sequence ID" value="SUN61452.1"/>
    <property type="molecule type" value="Genomic_DNA"/>
</dbReference>
<keyword evidence="3" id="KW-1185">Reference proteome</keyword>